<dbReference type="KEGG" id="mbry:B1812_18830"/>
<proteinExistence type="predicted"/>
<protein>
    <submittedName>
        <fullName evidence="3">Uncharacterized protein</fullName>
    </submittedName>
</protein>
<organism evidence="3 4">
    <name type="scientific">Methylocystis bryophila</name>
    <dbReference type="NCBI Taxonomy" id="655015"/>
    <lineage>
        <taxon>Bacteria</taxon>
        <taxon>Pseudomonadati</taxon>
        <taxon>Pseudomonadota</taxon>
        <taxon>Alphaproteobacteria</taxon>
        <taxon>Hyphomicrobiales</taxon>
        <taxon>Methylocystaceae</taxon>
        <taxon>Methylocystis</taxon>
    </lineage>
</organism>
<reference evidence="3 4" key="1">
    <citation type="submission" date="2017-02" db="EMBL/GenBank/DDBJ databases">
        <authorList>
            <person name="Peterson S.W."/>
        </authorList>
    </citation>
    <scope>NUCLEOTIDE SEQUENCE [LARGE SCALE GENOMIC DNA]</scope>
    <source>
        <strain evidence="3 4">S285</strain>
    </source>
</reference>
<sequence length="455" mass="49155">MTLPPALSHLARKWRLVTLLALLAVAPISDALAQDFFSDLFGGGGGGWGGGGWGGEHRGGRHHRHRDPDSDYGYEERRYDAWRERRVRRMTPHAQPQQRNAKRGAPAAAPAAQAAVQQKDPAAFRVTVLGDAFSQLLAAGLEQSFANEPKIAVLRRGNDNSGLVRSDYYDWMKAAGEIADDPKKPDMAVIMIGGNDRQSLGADEGSKEPLSPRWREIYGERVDGLIQIFKEKNIPVVWVGLPVMQPTGYSAAIAQINEIFRSSAAKAGVPFIDLWDKFTDEHGQYSAFGPDENGQIVALRSTDGIHFTDAGARKLALFVEGEIKRLYEEHEARIPDSAKPAPEAAAPAAPPTAAPQPAAPLVFRPPAETPNPDKPPTLPADRAEIGQLQPLNNVAASKSDDLARKDSKQKAAQDASIERAVAAHVFIKGGVQPARTGRADDSAFHPTTPATPVNQ</sequence>
<dbReference type="AlphaFoldDB" id="A0A1W6N206"/>
<feature type="chain" id="PRO_5013162305" evidence="2">
    <location>
        <begin position="34"/>
        <end position="455"/>
    </location>
</feature>
<dbReference type="InterPro" id="IPR036514">
    <property type="entry name" value="SGNH_hydro_sf"/>
</dbReference>
<dbReference type="Proteomes" id="UP000193978">
    <property type="component" value="Chromosome"/>
</dbReference>
<feature type="signal peptide" evidence="2">
    <location>
        <begin position="1"/>
        <end position="33"/>
    </location>
</feature>
<feature type="region of interest" description="Disordered" evidence="1">
    <location>
        <begin position="52"/>
        <end position="73"/>
    </location>
</feature>
<gene>
    <name evidence="3" type="ORF">B1812_18830</name>
</gene>
<dbReference type="GO" id="GO:0004622">
    <property type="term" value="F:phosphatidylcholine lysophospholipase activity"/>
    <property type="evidence" value="ECO:0007669"/>
    <property type="project" value="TreeGrafter"/>
</dbReference>
<keyword evidence="4" id="KW-1185">Reference proteome</keyword>
<dbReference type="OrthoDB" id="9805649at2"/>
<dbReference type="Pfam" id="PF04311">
    <property type="entry name" value="DUF459"/>
    <property type="match status" value="1"/>
</dbReference>
<name>A0A1W6N206_9HYPH</name>
<evidence type="ECO:0000256" key="2">
    <source>
        <dbReference type="SAM" id="SignalP"/>
    </source>
</evidence>
<feature type="region of interest" description="Disordered" evidence="1">
    <location>
        <begin position="89"/>
        <end position="110"/>
    </location>
</feature>
<feature type="compositionally biased region" description="Basic and acidic residues" evidence="1">
    <location>
        <begin position="398"/>
        <end position="411"/>
    </location>
</feature>
<feature type="region of interest" description="Disordered" evidence="1">
    <location>
        <begin position="335"/>
        <end position="415"/>
    </location>
</feature>
<dbReference type="EMBL" id="CP019948">
    <property type="protein sequence ID" value="ARN83791.1"/>
    <property type="molecule type" value="Genomic_DNA"/>
</dbReference>
<dbReference type="Gene3D" id="3.40.50.1110">
    <property type="entry name" value="SGNH hydrolase"/>
    <property type="match status" value="1"/>
</dbReference>
<evidence type="ECO:0000313" key="4">
    <source>
        <dbReference type="Proteomes" id="UP000193978"/>
    </source>
</evidence>
<dbReference type="STRING" id="655015.B1812_18830"/>
<keyword evidence="2" id="KW-0732">Signal</keyword>
<dbReference type="PANTHER" id="PTHR30383">
    <property type="entry name" value="THIOESTERASE 1/PROTEASE 1/LYSOPHOSPHOLIPASE L1"/>
    <property type="match status" value="1"/>
</dbReference>
<feature type="compositionally biased region" description="Pro residues" evidence="1">
    <location>
        <begin position="367"/>
        <end position="378"/>
    </location>
</feature>
<accession>A0A1W6N206</accession>
<dbReference type="PANTHER" id="PTHR30383:SF24">
    <property type="entry name" value="THIOESTERASE 1_PROTEASE 1_LYSOPHOSPHOLIPASE L1"/>
    <property type="match status" value="1"/>
</dbReference>
<feature type="region of interest" description="Disordered" evidence="1">
    <location>
        <begin position="432"/>
        <end position="455"/>
    </location>
</feature>
<dbReference type="CDD" id="cd01829">
    <property type="entry name" value="SGNH_hydrolase_peri2"/>
    <property type="match status" value="1"/>
</dbReference>
<evidence type="ECO:0000313" key="3">
    <source>
        <dbReference type="EMBL" id="ARN83791.1"/>
    </source>
</evidence>
<evidence type="ECO:0000256" key="1">
    <source>
        <dbReference type="SAM" id="MobiDB-lite"/>
    </source>
</evidence>
<feature type="compositionally biased region" description="Low complexity" evidence="1">
    <location>
        <begin position="338"/>
        <end position="347"/>
    </location>
</feature>
<feature type="compositionally biased region" description="Pro residues" evidence="1">
    <location>
        <begin position="348"/>
        <end position="358"/>
    </location>
</feature>
<dbReference type="InterPro" id="IPR051532">
    <property type="entry name" value="Ester_Hydrolysis_Enzymes"/>
</dbReference>
<dbReference type="InterPro" id="IPR007407">
    <property type="entry name" value="DUF459"/>
</dbReference>
<dbReference type="SUPFAM" id="SSF52266">
    <property type="entry name" value="SGNH hydrolase"/>
    <property type="match status" value="1"/>
</dbReference>